<evidence type="ECO:0008006" key="3">
    <source>
        <dbReference type="Google" id="ProtNLM"/>
    </source>
</evidence>
<proteinExistence type="predicted"/>
<protein>
    <recommendedName>
        <fullName evidence="3">IrrE N-terminal-like domain-containing protein</fullName>
    </recommendedName>
</protein>
<dbReference type="AlphaFoldDB" id="A0A1Y6AKY1"/>
<evidence type="ECO:0000313" key="2">
    <source>
        <dbReference type="Proteomes" id="UP000194439"/>
    </source>
</evidence>
<name>A0A1Y6AKY1_9BACI</name>
<sequence>MNYKLKKKIGFIYNESKSWFENILELANRREGYLKEKAAPFKQSCWENKEDYEQKEIIGNFIDEISGFMGLSAVPDFSIGPLKENAYGMIDKKAKCISLNENYINDGEGMAGTIVHELAHAYQVQVVTDSNFIKKLANYLDEKKMKKALLKVNPKRFPVEKFIEEMEMDQEELEYEQYIELLIEINAFETEKDFAEIMFGRMTNMQAQKYVTYNGKYNFGFAEETSKGKVVSILPLKKGFMVFGQVIDLDKWEFKFYVVNVMESYSYEYSEYSKAYDKYVELTKHKGVR</sequence>
<gene>
    <name evidence="1" type="ORF">BACERE00185_04530</name>
</gene>
<evidence type="ECO:0000313" key="1">
    <source>
        <dbReference type="EMBL" id="SME38945.1"/>
    </source>
</evidence>
<reference evidence="2" key="1">
    <citation type="submission" date="2017-04" db="EMBL/GenBank/DDBJ databases">
        <authorList>
            <person name="Criscuolo A."/>
        </authorList>
    </citation>
    <scope>NUCLEOTIDE SEQUENCE [LARGE SCALE GENOMIC DNA]</scope>
</reference>
<accession>A0A1Y6AKY1</accession>
<organism evidence="1 2">
    <name type="scientific">Bacillus mobilis</name>
    <dbReference type="NCBI Taxonomy" id="2026190"/>
    <lineage>
        <taxon>Bacteria</taxon>
        <taxon>Bacillati</taxon>
        <taxon>Bacillota</taxon>
        <taxon>Bacilli</taxon>
        <taxon>Bacillales</taxon>
        <taxon>Bacillaceae</taxon>
        <taxon>Bacillus</taxon>
        <taxon>Bacillus cereus group</taxon>
    </lineage>
</organism>
<dbReference type="EMBL" id="FWZD01000069">
    <property type="protein sequence ID" value="SME38945.1"/>
    <property type="molecule type" value="Genomic_DNA"/>
</dbReference>
<dbReference type="RefSeq" id="WP_088029526.1">
    <property type="nucleotide sequence ID" value="NZ_FWZD01000069.1"/>
</dbReference>
<dbReference type="Proteomes" id="UP000194439">
    <property type="component" value="Unassembled WGS sequence"/>
</dbReference>